<feature type="transmembrane region" description="Helical" evidence="1">
    <location>
        <begin position="116"/>
        <end position="136"/>
    </location>
</feature>
<evidence type="ECO:0000256" key="1">
    <source>
        <dbReference type="SAM" id="Phobius"/>
    </source>
</evidence>
<protein>
    <recommendedName>
        <fullName evidence="3">TIGR00341 family protein</fullName>
    </recommendedName>
</protein>
<feature type="non-terminal residue" evidence="2">
    <location>
        <position position="194"/>
    </location>
</feature>
<dbReference type="AlphaFoldDB" id="X1BYP9"/>
<feature type="transmembrane region" description="Helical" evidence="1">
    <location>
        <begin position="86"/>
        <end position="104"/>
    </location>
</feature>
<feature type="transmembrane region" description="Helical" evidence="1">
    <location>
        <begin position="178"/>
        <end position="193"/>
    </location>
</feature>
<dbReference type="PANTHER" id="PTHR20992:SF9">
    <property type="entry name" value="AT15442P-RELATED"/>
    <property type="match status" value="1"/>
</dbReference>
<dbReference type="Pfam" id="PF04087">
    <property type="entry name" value="DUF389"/>
    <property type="match status" value="1"/>
</dbReference>
<feature type="transmembrane region" description="Helical" evidence="1">
    <location>
        <begin position="142"/>
        <end position="166"/>
    </location>
</feature>
<keyword evidence="1" id="KW-1133">Transmembrane helix</keyword>
<dbReference type="EMBL" id="BART01028017">
    <property type="protein sequence ID" value="GAH00117.1"/>
    <property type="molecule type" value="Genomic_DNA"/>
</dbReference>
<dbReference type="PANTHER" id="PTHR20992">
    <property type="entry name" value="AT15442P-RELATED"/>
    <property type="match status" value="1"/>
</dbReference>
<evidence type="ECO:0008006" key="3">
    <source>
        <dbReference type="Google" id="ProtNLM"/>
    </source>
</evidence>
<accession>X1BYP9</accession>
<keyword evidence="1" id="KW-0812">Transmembrane</keyword>
<gene>
    <name evidence="2" type="ORF">S01H4_49521</name>
</gene>
<sequence>MVLSTMLATVGLYLNSASVIIGAMLLAPLMAPIVSLSMGILRSDIELFKNSIGKIIIGVLIALLSSAAITFIFPHKPVTEEMLARLNPTLLDLAVAIISGIAAACSKSFKEIIQSLAGVAIAVALVPPLAVAGIGIGRMDFYFFYQAYLLFSTNLIGIIIAATFTFRILGYSAVVRRKASLVVIFIFLVLISIP</sequence>
<organism evidence="2">
    <name type="scientific">marine sediment metagenome</name>
    <dbReference type="NCBI Taxonomy" id="412755"/>
    <lineage>
        <taxon>unclassified sequences</taxon>
        <taxon>metagenomes</taxon>
        <taxon>ecological metagenomes</taxon>
    </lineage>
</organism>
<keyword evidence="1" id="KW-0472">Membrane</keyword>
<reference evidence="2" key="1">
    <citation type="journal article" date="2014" name="Front. Microbiol.">
        <title>High frequency of phylogenetically diverse reductive dehalogenase-homologous genes in deep subseafloor sedimentary metagenomes.</title>
        <authorList>
            <person name="Kawai M."/>
            <person name="Futagami T."/>
            <person name="Toyoda A."/>
            <person name="Takaki Y."/>
            <person name="Nishi S."/>
            <person name="Hori S."/>
            <person name="Arai W."/>
            <person name="Tsubouchi T."/>
            <person name="Morono Y."/>
            <person name="Uchiyama I."/>
            <person name="Ito T."/>
            <person name="Fujiyama A."/>
            <person name="Inagaki F."/>
            <person name="Takami H."/>
        </authorList>
    </citation>
    <scope>NUCLEOTIDE SEQUENCE</scope>
    <source>
        <strain evidence="2">Expedition CK06-06</strain>
    </source>
</reference>
<feature type="transmembrane region" description="Helical" evidence="1">
    <location>
        <begin position="12"/>
        <end position="34"/>
    </location>
</feature>
<proteinExistence type="predicted"/>
<dbReference type="InterPro" id="IPR005240">
    <property type="entry name" value="DUF389"/>
</dbReference>
<evidence type="ECO:0000313" key="2">
    <source>
        <dbReference type="EMBL" id="GAH00117.1"/>
    </source>
</evidence>
<comment type="caution">
    <text evidence="2">The sequence shown here is derived from an EMBL/GenBank/DDBJ whole genome shotgun (WGS) entry which is preliminary data.</text>
</comment>
<feature type="transmembrane region" description="Helical" evidence="1">
    <location>
        <begin position="55"/>
        <end position="74"/>
    </location>
</feature>
<name>X1BYP9_9ZZZZ</name>